<dbReference type="InterPro" id="IPR029054">
    <property type="entry name" value="dUTPase-like"/>
</dbReference>
<dbReference type="InterPro" id="IPR036157">
    <property type="entry name" value="dUTPase-like_sf"/>
</dbReference>
<keyword evidence="10" id="KW-1185">Reference proteome</keyword>
<dbReference type="NCBIfam" id="NF001862">
    <property type="entry name" value="PRK00601.1"/>
    <property type="match status" value="1"/>
</dbReference>
<feature type="region of interest" description="Disordered" evidence="6">
    <location>
        <begin position="1"/>
        <end position="23"/>
    </location>
</feature>
<evidence type="ECO:0000256" key="1">
    <source>
        <dbReference type="ARBA" id="ARBA00006581"/>
    </source>
</evidence>
<dbReference type="GO" id="GO:0006226">
    <property type="term" value="P:dUMP biosynthetic process"/>
    <property type="evidence" value="ECO:0007669"/>
    <property type="project" value="InterPro"/>
</dbReference>
<dbReference type="Gene3D" id="2.70.40.10">
    <property type="match status" value="1"/>
</dbReference>
<dbReference type="GO" id="GO:0000287">
    <property type="term" value="F:magnesium ion binding"/>
    <property type="evidence" value="ECO:0007669"/>
    <property type="project" value="InterPro"/>
</dbReference>
<dbReference type="Proteomes" id="UP000028939">
    <property type="component" value="Chromosome"/>
</dbReference>
<dbReference type="RefSeq" id="WP_038610258.1">
    <property type="nucleotide sequence ID" value="NZ_CP009215.1"/>
</dbReference>
<dbReference type="Pfam" id="PF00692">
    <property type="entry name" value="dUTPase"/>
    <property type="match status" value="1"/>
</dbReference>
<keyword evidence="4" id="KW-0546">Nucleotide metabolism</keyword>
<dbReference type="AlphaFoldDB" id="A0A077HP76"/>
<dbReference type="EMBL" id="CP009216">
    <property type="protein sequence ID" value="AIL97821.1"/>
    <property type="molecule type" value="Genomic_DNA"/>
</dbReference>
<sequence>MIEFSKVHPDVPTPKRAHPTDAGVDLTAWSIDTGEGQGTDWETDVISPGVSRVFGTGVRVAVPEGYVGLLFARSSLGVKRRLDVANGTGVIDAGYRGEVKVCLRNTGRIHARLKRGERVAQLVVVPCDREEWVEVAHLDNTERGEGGYGSTGS</sequence>
<dbReference type="PANTHER" id="PTHR11241">
    <property type="entry name" value="DEOXYURIDINE 5'-TRIPHOSPHATE NUCLEOTIDOHYDROLASE"/>
    <property type="match status" value="1"/>
</dbReference>
<evidence type="ECO:0000256" key="2">
    <source>
        <dbReference type="ARBA" id="ARBA00012379"/>
    </source>
</evidence>
<comment type="similarity">
    <text evidence="1">Belongs to the dUTPase family.</text>
</comment>
<name>A0A077HP76_9CORY</name>
<dbReference type="HOGENOM" id="CLU_068508_1_2_11"/>
<keyword evidence="3" id="KW-0378">Hydrolase</keyword>
<evidence type="ECO:0000259" key="7">
    <source>
        <dbReference type="Pfam" id="PF00692"/>
    </source>
</evidence>
<evidence type="ECO:0000256" key="4">
    <source>
        <dbReference type="ARBA" id="ARBA00023080"/>
    </source>
</evidence>
<organism evidence="8 10">
    <name type="scientific">Corynebacterium ureicelerivorans</name>
    <dbReference type="NCBI Taxonomy" id="401472"/>
    <lineage>
        <taxon>Bacteria</taxon>
        <taxon>Bacillati</taxon>
        <taxon>Actinomycetota</taxon>
        <taxon>Actinomycetes</taxon>
        <taxon>Mycobacteriales</taxon>
        <taxon>Corynebacteriaceae</taxon>
        <taxon>Corynebacterium</taxon>
    </lineage>
</organism>
<proteinExistence type="inferred from homology"/>
<dbReference type="STRING" id="401472.CUREI_03100"/>
<dbReference type="KEGG" id="cuv:CUREI_11630"/>
<dbReference type="EC" id="3.6.1.23" evidence="2"/>
<evidence type="ECO:0000256" key="3">
    <source>
        <dbReference type="ARBA" id="ARBA00022801"/>
    </source>
</evidence>
<evidence type="ECO:0000256" key="5">
    <source>
        <dbReference type="ARBA" id="ARBA00047686"/>
    </source>
</evidence>
<evidence type="ECO:0000313" key="8">
    <source>
        <dbReference type="EMBL" id="AIL96417.1"/>
    </source>
</evidence>
<evidence type="ECO:0000313" key="10">
    <source>
        <dbReference type="Proteomes" id="UP000028939"/>
    </source>
</evidence>
<gene>
    <name evidence="8" type="ORF">CUREI_03100</name>
    <name evidence="9" type="ORF">CUREI_11630</name>
</gene>
<dbReference type="EMBL" id="CP009215">
    <property type="protein sequence ID" value="AIL96417.1"/>
    <property type="molecule type" value="Genomic_DNA"/>
</dbReference>
<keyword evidence="9" id="KW-0614">Plasmid</keyword>
<dbReference type="CDD" id="cd07557">
    <property type="entry name" value="trimeric_dUTPase"/>
    <property type="match status" value="1"/>
</dbReference>
<protein>
    <recommendedName>
        <fullName evidence="2">dUTP diphosphatase</fullName>
        <ecNumber evidence="2">3.6.1.23</ecNumber>
    </recommendedName>
</protein>
<accession>A0A077HP76</accession>
<feature type="domain" description="dUTPase-like" evidence="7">
    <location>
        <begin position="14"/>
        <end position="152"/>
    </location>
</feature>
<dbReference type="Proteomes" id="UP000028939">
    <property type="component" value="Plasmid unnamed"/>
</dbReference>
<evidence type="ECO:0000313" key="9">
    <source>
        <dbReference type="EMBL" id="AIL97821.1"/>
    </source>
</evidence>
<dbReference type="GO" id="GO:0046081">
    <property type="term" value="P:dUTP catabolic process"/>
    <property type="evidence" value="ECO:0007669"/>
    <property type="project" value="InterPro"/>
</dbReference>
<evidence type="ECO:0000256" key="6">
    <source>
        <dbReference type="SAM" id="MobiDB-lite"/>
    </source>
</evidence>
<dbReference type="InterPro" id="IPR033704">
    <property type="entry name" value="dUTPase_trimeric"/>
</dbReference>
<dbReference type="GO" id="GO:0004170">
    <property type="term" value="F:dUTP diphosphatase activity"/>
    <property type="evidence" value="ECO:0007669"/>
    <property type="project" value="UniProtKB-EC"/>
</dbReference>
<dbReference type="InterPro" id="IPR008181">
    <property type="entry name" value="dUTPase"/>
</dbReference>
<reference evidence="8 10" key="1">
    <citation type="submission" date="2014-08" db="EMBL/GenBank/DDBJ databases">
        <title>Complete genome sequence of Corynebacterium ureicelerivorans DSM 45051, a lipophilic and urea-splitting isolate from a blood culture of a septicaemia patient.</title>
        <authorList>
            <person name="Tippelt A."/>
            <person name="Albersmeier A."/>
            <person name="Brinkrolf K."/>
            <person name="Ruckert C."/>
            <person name="Tauch A."/>
        </authorList>
    </citation>
    <scope>NUCLEOTIDE SEQUENCE [LARGE SCALE GENOMIC DNA]</scope>
    <source>
        <strain evidence="8 10">IMMIB RIV-2301</strain>
        <plasmid evidence="10">Plasmid unnamed</plasmid>
        <plasmid evidence="9">unnamed</plasmid>
    </source>
</reference>
<comment type="catalytic activity">
    <reaction evidence="5">
        <text>dUTP + H2O = dUMP + diphosphate + H(+)</text>
        <dbReference type="Rhea" id="RHEA:10248"/>
        <dbReference type="ChEBI" id="CHEBI:15377"/>
        <dbReference type="ChEBI" id="CHEBI:15378"/>
        <dbReference type="ChEBI" id="CHEBI:33019"/>
        <dbReference type="ChEBI" id="CHEBI:61555"/>
        <dbReference type="ChEBI" id="CHEBI:246422"/>
        <dbReference type="EC" id="3.6.1.23"/>
    </reaction>
</comment>
<dbReference type="NCBIfam" id="TIGR00576">
    <property type="entry name" value="dut"/>
    <property type="match status" value="1"/>
</dbReference>
<geneLocation type="plasmid" evidence="9">
    <name>unnamed</name>
</geneLocation>
<dbReference type="OrthoDB" id="9809956at2"/>
<dbReference type="SUPFAM" id="SSF51283">
    <property type="entry name" value="dUTPase-like"/>
    <property type="match status" value="1"/>
</dbReference>
<dbReference type="PANTHER" id="PTHR11241:SF0">
    <property type="entry name" value="DEOXYURIDINE 5'-TRIPHOSPHATE NUCLEOTIDOHYDROLASE"/>
    <property type="match status" value="1"/>
</dbReference>
<dbReference type="KEGG" id="cuv:CUREI_03100"/>